<dbReference type="STRING" id="667676.SAMN05192539_1004346"/>
<gene>
    <name evidence="2" type="ORF">SAMN05192539_1004346</name>
</gene>
<dbReference type="Gene3D" id="3.90.180.10">
    <property type="entry name" value="Medium-chain alcohol dehydrogenases, catalytic domain"/>
    <property type="match status" value="1"/>
</dbReference>
<dbReference type="InterPro" id="IPR020843">
    <property type="entry name" value="ER"/>
</dbReference>
<organism evidence="2 3">
    <name type="scientific">Paraburkholderia diazotrophica</name>
    <dbReference type="NCBI Taxonomy" id="667676"/>
    <lineage>
        <taxon>Bacteria</taxon>
        <taxon>Pseudomonadati</taxon>
        <taxon>Pseudomonadota</taxon>
        <taxon>Betaproteobacteria</taxon>
        <taxon>Burkholderiales</taxon>
        <taxon>Burkholderiaceae</taxon>
        <taxon>Paraburkholderia</taxon>
    </lineage>
</organism>
<dbReference type="Proteomes" id="UP000198866">
    <property type="component" value="Unassembled WGS sequence"/>
</dbReference>
<dbReference type="InterPro" id="IPR036291">
    <property type="entry name" value="NAD(P)-bd_dom_sf"/>
</dbReference>
<protein>
    <submittedName>
        <fullName evidence="2">NADPH2:quinone reductase</fullName>
    </submittedName>
</protein>
<sequence length="366" mass="39934">MLSCQEELMRHMRMIVTHYGGPDALRVIEEECPEPKDGEVRVKVLTAGVSLPDLMMREGIHPETPRVPFTPGWDLVGVVDRIGNGVWGIESGQIIAALPISGAYAQYMCLPYRELIPLPPGLDAAEAVSLVLNYVTAYQMLHRSAKVKAGQRVLIHGAAGGVGSALLELGRLAGLEMYGTCSSHGASVVSDLGGIPIDYRQSDFVDEIHRLTKDGVDVVFDGLGGYHIWRSREALRHGGTVVAFGLTTSLRGGRLASGRPGGRHRFRAIAIFGLYIAGGWLFPGRKRVIPYSIQWLKRLKPEQFRQDLIALLELLQQRKIKPLIAQRIPLVEARRAHELLGDGGVTGKIVLVCDESGSQQQKGEGS</sequence>
<dbReference type="GO" id="GO:0016491">
    <property type="term" value="F:oxidoreductase activity"/>
    <property type="evidence" value="ECO:0007669"/>
    <property type="project" value="InterPro"/>
</dbReference>
<dbReference type="InterPro" id="IPR051397">
    <property type="entry name" value="Zn-ADH-like_protein"/>
</dbReference>
<dbReference type="PANTHER" id="PTHR43677:SF4">
    <property type="entry name" value="QUINONE OXIDOREDUCTASE-LIKE PROTEIN 2"/>
    <property type="match status" value="1"/>
</dbReference>
<dbReference type="CDD" id="cd08273">
    <property type="entry name" value="MDR8"/>
    <property type="match status" value="1"/>
</dbReference>
<dbReference type="SUPFAM" id="SSF51735">
    <property type="entry name" value="NAD(P)-binding Rossmann-fold domains"/>
    <property type="match status" value="1"/>
</dbReference>
<evidence type="ECO:0000313" key="2">
    <source>
        <dbReference type="EMBL" id="SEI86408.1"/>
    </source>
</evidence>
<proteinExistence type="predicted"/>
<dbReference type="EMBL" id="FNYE01000004">
    <property type="protein sequence ID" value="SEI86408.1"/>
    <property type="molecule type" value="Genomic_DNA"/>
</dbReference>
<dbReference type="SUPFAM" id="SSF50129">
    <property type="entry name" value="GroES-like"/>
    <property type="match status" value="1"/>
</dbReference>
<dbReference type="SMART" id="SM00829">
    <property type="entry name" value="PKS_ER"/>
    <property type="match status" value="1"/>
</dbReference>
<evidence type="ECO:0000259" key="1">
    <source>
        <dbReference type="SMART" id="SM00829"/>
    </source>
</evidence>
<dbReference type="AlphaFoldDB" id="A0A1H6U226"/>
<dbReference type="Pfam" id="PF13602">
    <property type="entry name" value="ADH_zinc_N_2"/>
    <property type="match status" value="1"/>
</dbReference>
<accession>A0A1H6U226</accession>
<evidence type="ECO:0000313" key="3">
    <source>
        <dbReference type="Proteomes" id="UP000198866"/>
    </source>
</evidence>
<name>A0A1H6U226_9BURK</name>
<dbReference type="InterPro" id="IPR013154">
    <property type="entry name" value="ADH-like_N"/>
</dbReference>
<dbReference type="Gene3D" id="3.40.50.720">
    <property type="entry name" value="NAD(P)-binding Rossmann-like Domain"/>
    <property type="match status" value="1"/>
</dbReference>
<dbReference type="PANTHER" id="PTHR43677">
    <property type="entry name" value="SHORT-CHAIN DEHYDROGENASE/REDUCTASE"/>
    <property type="match status" value="1"/>
</dbReference>
<dbReference type="Pfam" id="PF08240">
    <property type="entry name" value="ADH_N"/>
    <property type="match status" value="1"/>
</dbReference>
<keyword evidence="3" id="KW-1185">Reference proteome</keyword>
<reference evidence="3" key="1">
    <citation type="submission" date="2016-10" db="EMBL/GenBank/DDBJ databases">
        <authorList>
            <person name="Varghese N."/>
            <person name="Submissions S."/>
        </authorList>
    </citation>
    <scope>NUCLEOTIDE SEQUENCE [LARGE SCALE GENOMIC DNA]</scope>
    <source>
        <strain evidence="3">LMG 26031</strain>
    </source>
</reference>
<dbReference type="InterPro" id="IPR011032">
    <property type="entry name" value="GroES-like_sf"/>
</dbReference>
<feature type="domain" description="Enoyl reductase (ER)" evidence="1">
    <location>
        <begin position="20"/>
        <end position="351"/>
    </location>
</feature>